<accession>A0A448X5D3</accession>
<comment type="caution">
    <text evidence="1">The sequence shown here is derived from an EMBL/GenBank/DDBJ whole genome shotgun (WGS) entry which is preliminary data.</text>
</comment>
<dbReference type="AlphaFoldDB" id="A0A448X5D3"/>
<evidence type="ECO:0000313" key="1">
    <source>
        <dbReference type="EMBL" id="VEL28518.1"/>
    </source>
</evidence>
<protein>
    <submittedName>
        <fullName evidence="1">Uncharacterized protein</fullName>
    </submittedName>
</protein>
<reference evidence="1" key="1">
    <citation type="submission" date="2018-11" db="EMBL/GenBank/DDBJ databases">
        <authorList>
            <consortium name="Pathogen Informatics"/>
        </authorList>
    </citation>
    <scope>NUCLEOTIDE SEQUENCE</scope>
</reference>
<proteinExistence type="predicted"/>
<name>A0A448X5D3_9PLAT</name>
<dbReference type="Proteomes" id="UP000784294">
    <property type="component" value="Unassembled WGS sequence"/>
</dbReference>
<evidence type="ECO:0000313" key="2">
    <source>
        <dbReference type="Proteomes" id="UP000784294"/>
    </source>
</evidence>
<dbReference type="EMBL" id="CAAALY010095626">
    <property type="protein sequence ID" value="VEL28518.1"/>
    <property type="molecule type" value="Genomic_DNA"/>
</dbReference>
<organism evidence="1 2">
    <name type="scientific">Protopolystoma xenopodis</name>
    <dbReference type="NCBI Taxonomy" id="117903"/>
    <lineage>
        <taxon>Eukaryota</taxon>
        <taxon>Metazoa</taxon>
        <taxon>Spiralia</taxon>
        <taxon>Lophotrochozoa</taxon>
        <taxon>Platyhelminthes</taxon>
        <taxon>Monogenea</taxon>
        <taxon>Polyopisthocotylea</taxon>
        <taxon>Polystomatidea</taxon>
        <taxon>Polystomatidae</taxon>
        <taxon>Protopolystoma</taxon>
    </lineage>
</organism>
<keyword evidence="2" id="KW-1185">Reference proteome</keyword>
<gene>
    <name evidence="1" type="ORF">PXEA_LOCUS21958</name>
</gene>
<sequence>MHRCIVPGARDDGFSLFVTGPHVHRITEMGVGMEREGERIPGKPIKVDRVDEMLKRRVSSKCSFKDLSRCSVLLPGSRGKASLEIY</sequence>